<reference evidence="1 2" key="1">
    <citation type="submission" date="2022-11" db="EMBL/GenBank/DDBJ databases">
        <title>The characterization of three novel Bacteroidetes species and genomic analysis of their roles in tidal elemental geochemical cycles.</title>
        <authorList>
            <person name="Ma K."/>
        </authorList>
    </citation>
    <scope>NUCLEOTIDE SEQUENCE [LARGE SCALE GENOMIC DNA]</scope>
    <source>
        <strain evidence="1 2">M17</strain>
    </source>
</reference>
<evidence type="ECO:0008006" key="3">
    <source>
        <dbReference type="Google" id="ProtNLM"/>
    </source>
</evidence>
<keyword evidence="2" id="KW-1185">Reference proteome</keyword>
<evidence type="ECO:0000313" key="1">
    <source>
        <dbReference type="EMBL" id="MCX2745339.1"/>
    </source>
</evidence>
<sequence length="170" mass="19032">MNVIFHIAAGTAIIAGHSNFRNDSLSNQVKLSITGFTLGVISHGILDYSPHCYPINSKWDAIVGLILILFALWKSRMKWISIVGFIYLGSLFPDLVDLSPGILNGLTGINLPEYDNIFPWHYHEYSGSIYNGDCEVSSVNHFLTILFCGLTVWLNRRGVRDKVFKNSTQP</sequence>
<dbReference type="RefSeq" id="WP_266057899.1">
    <property type="nucleotide sequence ID" value="NZ_JAPFQN010000009.1"/>
</dbReference>
<organism evidence="1 2">
    <name type="scientific">Mangrovivirga halotolerans</name>
    <dbReference type="NCBI Taxonomy" id="2993936"/>
    <lineage>
        <taxon>Bacteria</taxon>
        <taxon>Pseudomonadati</taxon>
        <taxon>Bacteroidota</taxon>
        <taxon>Cytophagia</taxon>
        <taxon>Cytophagales</taxon>
        <taxon>Mangrovivirgaceae</taxon>
        <taxon>Mangrovivirga</taxon>
    </lineage>
</organism>
<proteinExistence type="predicted"/>
<evidence type="ECO:0000313" key="2">
    <source>
        <dbReference type="Proteomes" id="UP001209885"/>
    </source>
</evidence>
<dbReference type="EMBL" id="JAPFQN010000009">
    <property type="protein sequence ID" value="MCX2745339.1"/>
    <property type="molecule type" value="Genomic_DNA"/>
</dbReference>
<name>A0ABT3RU86_9BACT</name>
<accession>A0ABT3RU86</accession>
<dbReference type="Proteomes" id="UP001209885">
    <property type="component" value="Unassembled WGS sequence"/>
</dbReference>
<protein>
    <recommendedName>
        <fullName evidence="3">Metal-dependent hydrolase</fullName>
    </recommendedName>
</protein>
<comment type="caution">
    <text evidence="1">The sequence shown here is derived from an EMBL/GenBank/DDBJ whole genome shotgun (WGS) entry which is preliminary data.</text>
</comment>
<gene>
    <name evidence="1" type="ORF">OO013_15785</name>
</gene>